<dbReference type="Proteomes" id="UP001157502">
    <property type="component" value="Chromosome 18"/>
</dbReference>
<evidence type="ECO:0000313" key="2">
    <source>
        <dbReference type="Proteomes" id="UP001157502"/>
    </source>
</evidence>
<name>A0ACC2G3M2_DALPE</name>
<keyword evidence="2" id="KW-1185">Reference proteome</keyword>
<reference evidence="1" key="1">
    <citation type="submission" date="2021-05" db="EMBL/GenBank/DDBJ databases">
        <authorList>
            <person name="Pan Q."/>
            <person name="Jouanno E."/>
            <person name="Zahm M."/>
            <person name="Klopp C."/>
            <person name="Cabau C."/>
            <person name="Louis A."/>
            <person name="Berthelot C."/>
            <person name="Parey E."/>
            <person name="Roest Crollius H."/>
            <person name="Montfort J."/>
            <person name="Robinson-Rechavi M."/>
            <person name="Bouchez O."/>
            <person name="Lampietro C."/>
            <person name="Lopez Roques C."/>
            <person name="Donnadieu C."/>
            <person name="Postlethwait J."/>
            <person name="Bobe J."/>
            <person name="Dillon D."/>
            <person name="Chandos A."/>
            <person name="von Hippel F."/>
            <person name="Guiguen Y."/>
        </authorList>
    </citation>
    <scope>NUCLEOTIDE SEQUENCE</scope>
    <source>
        <strain evidence="1">YG-Jan2019</strain>
    </source>
</reference>
<sequence>MQCLFPLFGGCLHNRLRSGTDEPAYCPGPHGQQSCPPVSKFVHNKWDEMWDSRILQKHPDTYIHGCPVAHNNAKAAGEVFLKVS</sequence>
<dbReference type="EMBL" id="CM055745">
    <property type="protein sequence ID" value="KAJ7998201.1"/>
    <property type="molecule type" value="Genomic_DNA"/>
</dbReference>
<comment type="caution">
    <text evidence="1">The sequence shown here is derived from an EMBL/GenBank/DDBJ whole genome shotgun (WGS) entry which is preliminary data.</text>
</comment>
<proteinExistence type="predicted"/>
<protein>
    <submittedName>
        <fullName evidence="1">Uncharacterized protein</fullName>
    </submittedName>
</protein>
<gene>
    <name evidence="1" type="ORF">DPEC_G00220140</name>
</gene>
<organism evidence="1 2">
    <name type="scientific">Dallia pectoralis</name>
    <name type="common">Alaska blackfish</name>
    <dbReference type="NCBI Taxonomy" id="75939"/>
    <lineage>
        <taxon>Eukaryota</taxon>
        <taxon>Metazoa</taxon>
        <taxon>Chordata</taxon>
        <taxon>Craniata</taxon>
        <taxon>Vertebrata</taxon>
        <taxon>Euteleostomi</taxon>
        <taxon>Actinopterygii</taxon>
        <taxon>Neopterygii</taxon>
        <taxon>Teleostei</taxon>
        <taxon>Protacanthopterygii</taxon>
        <taxon>Esociformes</taxon>
        <taxon>Umbridae</taxon>
        <taxon>Dallia</taxon>
    </lineage>
</organism>
<evidence type="ECO:0000313" key="1">
    <source>
        <dbReference type="EMBL" id="KAJ7998201.1"/>
    </source>
</evidence>
<accession>A0ACC2G3M2</accession>